<feature type="transmembrane region" description="Helical" evidence="3">
    <location>
        <begin position="413"/>
        <end position="435"/>
    </location>
</feature>
<dbReference type="EMBL" id="GALX01003880">
    <property type="protein sequence ID" value="JAB64586.1"/>
    <property type="molecule type" value="Transcribed_RNA"/>
</dbReference>
<keyword evidence="1" id="KW-0433">Leucine-rich repeat</keyword>
<organism evidence="5">
    <name type="scientific">Anoplophora glabripennis</name>
    <name type="common">Asian longhorn beetle</name>
    <name type="synonym">Anoplophora nobilis</name>
    <dbReference type="NCBI Taxonomy" id="217634"/>
    <lineage>
        <taxon>Eukaryota</taxon>
        <taxon>Metazoa</taxon>
        <taxon>Ecdysozoa</taxon>
        <taxon>Arthropoda</taxon>
        <taxon>Hexapoda</taxon>
        <taxon>Insecta</taxon>
        <taxon>Pterygota</taxon>
        <taxon>Neoptera</taxon>
        <taxon>Endopterygota</taxon>
        <taxon>Coleoptera</taxon>
        <taxon>Polyphaga</taxon>
        <taxon>Cucujiformia</taxon>
        <taxon>Chrysomeloidea</taxon>
        <taxon>Cerambycidae</taxon>
        <taxon>Lamiinae</taxon>
        <taxon>Lamiini</taxon>
        <taxon>Anoplophora</taxon>
    </lineage>
</organism>
<dbReference type="PANTHER" id="PTHR24366">
    <property type="entry name" value="IG(IMMUNOGLOBULIN) AND LRR(LEUCINE RICH REPEAT) DOMAINS"/>
    <property type="match status" value="1"/>
</dbReference>
<protein>
    <submittedName>
        <fullName evidence="5">Leucine-rich repeat-containing protein 70</fullName>
    </submittedName>
</protein>
<dbReference type="Pfam" id="PF13855">
    <property type="entry name" value="LRR_8"/>
    <property type="match status" value="3"/>
</dbReference>
<keyword evidence="3" id="KW-0472">Membrane</keyword>
<dbReference type="PROSITE" id="PS51450">
    <property type="entry name" value="LRR"/>
    <property type="match status" value="2"/>
</dbReference>
<keyword evidence="3" id="KW-0812">Transmembrane</keyword>
<proteinExistence type="predicted"/>
<keyword evidence="4" id="KW-0732">Signal</keyword>
<evidence type="ECO:0000256" key="4">
    <source>
        <dbReference type="SAM" id="SignalP"/>
    </source>
</evidence>
<dbReference type="Gene3D" id="3.80.10.10">
    <property type="entry name" value="Ribonuclease Inhibitor"/>
    <property type="match status" value="2"/>
</dbReference>
<dbReference type="SUPFAM" id="SSF52058">
    <property type="entry name" value="L domain-like"/>
    <property type="match status" value="1"/>
</dbReference>
<dbReference type="InterPro" id="IPR032675">
    <property type="entry name" value="LRR_dom_sf"/>
</dbReference>
<evidence type="ECO:0000313" key="5">
    <source>
        <dbReference type="EMBL" id="JAB64586.1"/>
    </source>
</evidence>
<dbReference type="PANTHER" id="PTHR24366:SF168">
    <property type="entry name" value="GH22922P-RELATED"/>
    <property type="match status" value="1"/>
</dbReference>
<evidence type="ECO:0000256" key="1">
    <source>
        <dbReference type="ARBA" id="ARBA00022614"/>
    </source>
</evidence>
<reference evidence="5" key="1">
    <citation type="submission" date="2013-07" db="EMBL/GenBank/DDBJ databases">
        <title>Midgut Transcriptome Profiling of Anoplphora glabripennis, a Lignocellulose Degrading, Wood-Boring Cerambycid.</title>
        <authorList>
            <person name="Scully E.D."/>
            <person name="Hoover K."/>
            <person name="Carlson J.E."/>
            <person name="Tien M."/>
            <person name="Geib S.M."/>
        </authorList>
    </citation>
    <scope>NUCLEOTIDE SEQUENCE</scope>
</reference>
<keyword evidence="3" id="KW-1133">Transmembrane helix</keyword>
<name>V5I8Y4_ANOGL</name>
<feature type="signal peptide" evidence="4">
    <location>
        <begin position="1"/>
        <end position="17"/>
    </location>
</feature>
<evidence type="ECO:0000256" key="2">
    <source>
        <dbReference type="ARBA" id="ARBA00022737"/>
    </source>
</evidence>
<dbReference type="InterPro" id="IPR001611">
    <property type="entry name" value="Leu-rich_rpt"/>
</dbReference>
<accession>V5I8Y4</accession>
<keyword evidence="2" id="KW-0677">Repeat</keyword>
<sequence>MKKFIVIYTFLICSILADEIYENSKDICERCKCRDEDEFLLDCTDQGFKYILANWPAHNKTLVATFSYNNITTLEILPPTNQTVRLVFDHCNIKYLDPGAFKEVKNVEFIDLSYNLLTTEEIDGEDFKGPYNKSVYCPIAVKHLNLAYNQIHSLPRKFFESMPYLEELNLAGNDFVTLDPNTQMALATLPNLRVLNLASNDLTDLDGDAIKSLNKLVELNLSSNHLDFVPETLDYLGKHLKVLDLSDNFIFELRDGSFLGVTSITELYLDDLPRLTTIYVDTFANLPNLRKLSLRNNVNLMTIDREAFGINQTLEELYLTNNSLAELDYRLLPWSKLRVFELRDNLLECDCNLYNISRDLDASITRERDGPVCVDPRTDNIREVYALSQDICGVKSKRNLIGHAIRHFETLRVVLITLSCMFTLATFIALTVAFLRYRRGTAFRSYNFTTQVQYNPLQTQFRI</sequence>
<evidence type="ECO:0000256" key="3">
    <source>
        <dbReference type="SAM" id="Phobius"/>
    </source>
</evidence>
<dbReference type="SMART" id="SM00369">
    <property type="entry name" value="LRR_TYP"/>
    <property type="match status" value="6"/>
</dbReference>
<dbReference type="AlphaFoldDB" id="V5I8Y4"/>
<gene>
    <name evidence="5" type="primary">LRR70</name>
</gene>
<dbReference type="InterPro" id="IPR003591">
    <property type="entry name" value="Leu-rich_rpt_typical-subtyp"/>
</dbReference>
<feature type="chain" id="PRO_5004736990" evidence="4">
    <location>
        <begin position="18"/>
        <end position="463"/>
    </location>
</feature>